<evidence type="ECO:0000313" key="13">
    <source>
        <dbReference type="EMBL" id="PLN86461.1"/>
    </source>
</evidence>
<dbReference type="InterPro" id="IPR036460">
    <property type="entry name" value="Cu_amine_oxidase_C_sf"/>
</dbReference>
<feature type="active site" description="Schiff-base intermediate with substrate; via topaquinone" evidence="9">
    <location>
        <position position="392"/>
    </location>
</feature>
<keyword evidence="8" id="KW-1015">Disulfide bond</keyword>
<evidence type="ECO:0000256" key="5">
    <source>
        <dbReference type="ARBA" id="ARBA00022772"/>
    </source>
</evidence>
<dbReference type="FunFam" id="3.10.450.40:FF:000017">
    <property type="entry name" value="Amine oxidase"/>
    <property type="match status" value="1"/>
</dbReference>
<comment type="PTM">
    <text evidence="10 11">Topaquinone (TPQ) is generated by copper-dependent autoxidation of a specific tyrosyl residue.</text>
</comment>
<evidence type="ECO:0000259" key="12">
    <source>
        <dbReference type="Pfam" id="PF01179"/>
    </source>
</evidence>
<keyword evidence="5 9" id="KW-0801">TPQ</keyword>
<dbReference type="GO" id="GO:0009308">
    <property type="term" value="P:amine metabolic process"/>
    <property type="evidence" value="ECO:0007669"/>
    <property type="project" value="UniProtKB-UniRule"/>
</dbReference>
<proteinExistence type="inferred from homology"/>
<dbReference type="EC" id="1.4.3.-" evidence="11"/>
<keyword evidence="14" id="KW-1185">Reference proteome</keyword>
<evidence type="ECO:0000256" key="9">
    <source>
        <dbReference type="PIRSR" id="PIRSR600269-50"/>
    </source>
</evidence>
<dbReference type="PANTHER" id="PTHR10638">
    <property type="entry name" value="COPPER AMINE OXIDASE"/>
    <property type="match status" value="1"/>
</dbReference>
<name>A0A2J5I8T7_9EURO</name>
<dbReference type="SUPFAM" id="SSF49998">
    <property type="entry name" value="Amine oxidase catalytic domain"/>
    <property type="match status" value="1"/>
</dbReference>
<evidence type="ECO:0000256" key="3">
    <source>
        <dbReference type="ARBA" id="ARBA00011738"/>
    </source>
</evidence>
<keyword evidence="7 11" id="KW-0186">Copper</keyword>
<dbReference type="EMBL" id="KZ559498">
    <property type="protein sequence ID" value="PLN86461.1"/>
    <property type="molecule type" value="Genomic_DNA"/>
</dbReference>
<evidence type="ECO:0000256" key="1">
    <source>
        <dbReference type="ARBA" id="ARBA00001935"/>
    </source>
</evidence>
<dbReference type="Proteomes" id="UP000235023">
    <property type="component" value="Unassembled WGS sequence"/>
</dbReference>
<dbReference type="GO" id="GO:0005507">
    <property type="term" value="F:copper ion binding"/>
    <property type="evidence" value="ECO:0007669"/>
    <property type="project" value="InterPro"/>
</dbReference>
<evidence type="ECO:0000256" key="2">
    <source>
        <dbReference type="ARBA" id="ARBA00007983"/>
    </source>
</evidence>
<organism evidence="13 14">
    <name type="scientific">Aspergillus taichungensis</name>
    <dbReference type="NCBI Taxonomy" id="482145"/>
    <lineage>
        <taxon>Eukaryota</taxon>
        <taxon>Fungi</taxon>
        <taxon>Dikarya</taxon>
        <taxon>Ascomycota</taxon>
        <taxon>Pezizomycotina</taxon>
        <taxon>Eurotiomycetes</taxon>
        <taxon>Eurotiomycetidae</taxon>
        <taxon>Eurotiales</taxon>
        <taxon>Aspergillaceae</taxon>
        <taxon>Aspergillus</taxon>
        <taxon>Aspergillus subgen. Circumdati</taxon>
    </lineage>
</organism>
<dbReference type="Gene3D" id="3.10.450.40">
    <property type="match status" value="2"/>
</dbReference>
<dbReference type="AlphaFoldDB" id="A0A2J5I8T7"/>
<comment type="cofactor">
    <cofactor evidence="1">
        <name>Cu cation</name>
        <dbReference type="ChEBI" id="CHEBI:23378"/>
    </cofactor>
</comment>
<dbReference type="PROSITE" id="PS01164">
    <property type="entry name" value="COPPER_AMINE_OXID_1"/>
    <property type="match status" value="1"/>
</dbReference>
<feature type="active site" description="Proton acceptor" evidence="9">
    <location>
        <position position="308"/>
    </location>
</feature>
<protein>
    <recommendedName>
        <fullName evidence="11">Amine oxidase</fullName>
        <ecNumber evidence="11">1.4.3.-</ecNumber>
    </recommendedName>
</protein>
<evidence type="ECO:0000256" key="4">
    <source>
        <dbReference type="ARBA" id="ARBA00022723"/>
    </source>
</evidence>
<feature type="domain" description="Copper amine oxidase catalytic" evidence="12">
    <location>
        <begin position="237"/>
        <end position="636"/>
    </location>
</feature>
<evidence type="ECO:0000313" key="14">
    <source>
        <dbReference type="Proteomes" id="UP000235023"/>
    </source>
</evidence>
<keyword evidence="4 11" id="KW-0479">Metal-binding</keyword>
<dbReference type="OrthoDB" id="5379943at2759"/>
<feature type="modified residue" description="2',4',5'-topaquinone" evidence="10">
    <location>
        <position position="392"/>
    </location>
</feature>
<dbReference type="InterPro" id="IPR016182">
    <property type="entry name" value="Cu_amine_oxidase_N-reg"/>
</dbReference>
<evidence type="ECO:0000256" key="7">
    <source>
        <dbReference type="ARBA" id="ARBA00023008"/>
    </source>
</evidence>
<comment type="cofactor">
    <cofactor evidence="11">
        <name>Cu cation</name>
        <dbReference type="ChEBI" id="CHEBI:23378"/>
    </cofactor>
    <text evidence="11">Contains 1 topaquinone per subunit.</text>
</comment>
<gene>
    <name evidence="13" type="ORF">BDW42DRAFT_158535</name>
</gene>
<dbReference type="InterPro" id="IPR049948">
    <property type="entry name" value="Cu_Am_ox_TPQ-bd"/>
</dbReference>
<dbReference type="Gene3D" id="2.70.98.20">
    <property type="entry name" value="Copper amine oxidase, catalytic domain"/>
    <property type="match status" value="1"/>
</dbReference>
<evidence type="ECO:0000256" key="10">
    <source>
        <dbReference type="PIRSR" id="PIRSR600269-51"/>
    </source>
</evidence>
<dbReference type="PANTHER" id="PTHR10638:SF92">
    <property type="entry name" value="AMINE OXIDASE"/>
    <property type="match status" value="1"/>
</dbReference>
<dbReference type="SUPFAM" id="SSF54416">
    <property type="entry name" value="Amine oxidase N-terminal region"/>
    <property type="match status" value="2"/>
</dbReference>
<keyword evidence="6 11" id="KW-0560">Oxidoreductase</keyword>
<comment type="similarity">
    <text evidence="2 11">Belongs to the copper/topaquinone oxidase family.</text>
</comment>
<dbReference type="Pfam" id="PF01179">
    <property type="entry name" value="Cu_amine_oxid"/>
    <property type="match status" value="1"/>
</dbReference>
<evidence type="ECO:0000256" key="11">
    <source>
        <dbReference type="RuleBase" id="RU000672"/>
    </source>
</evidence>
<accession>A0A2J5I8T7</accession>
<evidence type="ECO:0000256" key="6">
    <source>
        <dbReference type="ARBA" id="ARBA00023002"/>
    </source>
</evidence>
<sequence>MTTLHPFDPITPGEIQLAVKLLQASFPGVPLRYKTIDTREPIKKEVVPYVEAERLGEPLPRKPTRLLQVLFHRLDTGAFHKALLNADTRSIIYAKELPKGVQGPADVDEIVEIEQLCLSHPAVQAEVAKLQLPAGVTICNDPWIYGTDNANETRRLWQCYMYVIAKDHPQNNHYSTPCKFSPVFDGVTKELVRMDYLPSGPDGTTTETQPWKPVETVQYAHDLLDTPLRTDLKPYIVQQPQGPSFDVKGNVVQWQKWRFRVGFNSREGMVIHNLTYDNRNVFYRLSVSEMTVPYGDPRAPFHRKQAFDVGDVGFGLTANQLALGCDCLGHIKYFDGYRADAQGNPVLLKNVICLHEQDNGLQHKHTNYRSGEATVVRNRQLVVQMICTVSNYEYIFAFIFDQAANIELEIRATGILSTVPFDNHKFGTTVPWGTNVGPGVMAPYHQHMFSFRMDPAIDGHNNTVYYEDSVPMPEDENNPYLVGYTTEQTVLGTSGTANTSVERHRVFKIRNDSKINPITYKPISYKLQTSPSQMLLASPRSFGLKRAQFATKPIWVTKYHDDELFAAGEFTNQSQESQGVEKWAARNDPIENDDVVLWHTFGLTHNPRVEDFPVMPMERVSVMLRPDGFFTKNPALDVPQSSQIFNQSTLHPEAAPCCAPPVELQKGKL</sequence>
<dbReference type="GO" id="GO:0008131">
    <property type="term" value="F:primary methylamine oxidase activity"/>
    <property type="evidence" value="ECO:0007669"/>
    <property type="project" value="InterPro"/>
</dbReference>
<dbReference type="InterPro" id="IPR000269">
    <property type="entry name" value="Cu_amine_oxidase"/>
</dbReference>
<evidence type="ECO:0000256" key="8">
    <source>
        <dbReference type="ARBA" id="ARBA00023157"/>
    </source>
</evidence>
<comment type="subunit">
    <text evidence="3">Homodimer.</text>
</comment>
<dbReference type="InterPro" id="IPR015798">
    <property type="entry name" value="Cu_amine_oxidase_C"/>
</dbReference>
<dbReference type="FunFam" id="3.10.450.40:FF:000011">
    <property type="entry name" value="Amine oxidase"/>
    <property type="match status" value="1"/>
</dbReference>
<reference evidence="14" key="1">
    <citation type="submission" date="2017-12" db="EMBL/GenBank/DDBJ databases">
        <authorList>
            <consortium name="DOE Joint Genome Institute"/>
            <person name="Mondo S.J."/>
            <person name="Kjaerbolling I."/>
            <person name="Vesth T.C."/>
            <person name="Frisvad J.C."/>
            <person name="Nybo J.L."/>
            <person name="Theobald S."/>
            <person name="Kuo A."/>
            <person name="Bowyer P."/>
            <person name="Matsuda Y."/>
            <person name="Lyhne E.K."/>
            <person name="Kogle M.E."/>
            <person name="Clum A."/>
            <person name="Lipzen A."/>
            <person name="Salamov A."/>
            <person name="Ngan C.Y."/>
            <person name="Daum C."/>
            <person name="Chiniquy J."/>
            <person name="Barry K."/>
            <person name="LaButti K."/>
            <person name="Haridas S."/>
            <person name="Simmons B.A."/>
            <person name="Magnuson J.K."/>
            <person name="Mortensen U.H."/>
            <person name="Larsen T.O."/>
            <person name="Grigoriev I.V."/>
            <person name="Baker S.E."/>
            <person name="Andersen M.R."/>
            <person name="Nordberg H.P."/>
            <person name="Cantor M.N."/>
            <person name="Hua S.X."/>
        </authorList>
    </citation>
    <scope>NUCLEOTIDE SEQUENCE [LARGE SCALE GENOMIC DNA]</scope>
    <source>
        <strain evidence="14">IBT 19404</strain>
    </source>
</reference>
<dbReference type="GO" id="GO:0048038">
    <property type="term" value="F:quinone binding"/>
    <property type="evidence" value="ECO:0007669"/>
    <property type="project" value="InterPro"/>
</dbReference>
<dbReference type="FunFam" id="2.70.98.20:FF:000001">
    <property type="entry name" value="Amine oxidase"/>
    <property type="match status" value="1"/>
</dbReference>